<reference evidence="10 11" key="1">
    <citation type="journal article" date="2014" name="Mol. Biol. Evol.">
        <title>Massive expansion of Ubiquitination-related gene families within the Chlamydiae.</title>
        <authorList>
            <person name="Domman D."/>
            <person name="Collingro A."/>
            <person name="Lagkouvardos I."/>
            <person name="Gehre L."/>
            <person name="Weinmaier T."/>
            <person name="Rattei T."/>
            <person name="Subtil A."/>
            <person name="Horn M."/>
        </authorList>
    </citation>
    <scope>NUCLEOTIDE SEQUENCE [LARGE SCALE GENOMIC DNA]</scope>
    <source>
        <strain evidence="10 11">OEW1</strain>
    </source>
</reference>
<dbReference type="Pfam" id="PF01379">
    <property type="entry name" value="Porphobil_deam"/>
    <property type="match status" value="1"/>
</dbReference>
<feature type="domain" description="Porphobilinogen deaminase N-terminal" evidence="9">
    <location>
        <begin position="8"/>
        <end position="212"/>
    </location>
</feature>
<evidence type="ECO:0000259" key="9">
    <source>
        <dbReference type="Pfam" id="PF01379"/>
    </source>
</evidence>
<evidence type="ECO:0000256" key="1">
    <source>
        <dbReference type="ARBA" id="ARBA00002869"/>
    </source>
</evidence>
<dbReference type="EC" id="2.5.1.61" evidence="4 8"/>
<name>A0A0C1EHQ0_9BACT</name>
<evidence type="ECO:0000313" key="10">
    <source>
        <dbReference type="EMBL" id="KIA76129.1"/>
    </source>
</evidence>
<comment type="similarity">
    <text evidence="3">Belongs to the HMBS family.</text>
</comment>
<dbReference type="PANTHER" id="PTHR11557:SF0">
    <property type="entry name" value="PORPHOBILINOGEN DEAMINASE"/>
    <property type="match status" value="1"/>
</dbReference>
<keyword evidence="6" id="KW-0627">Porphyrin biosynthesis</keyword>
<comment type="caution">
    <text evidence="10">The sequence shown here is derived from an EMBL/GenBank/DDBJ whole genome shotgun (WGS) entry which is preliminary data.</text>
</comment>
<evidence type="ECO:0000256" key="6">
    <source>
        <dbReference type="ARBA" id="ARBA00023244"/>
    </source>
</evidence>
<evidence type="ECO:0000256" key="3">
    <source>
        <dbReference type="ARBA" id="ARBA00005638"/>
    </source>
</evidence>
<evidence type="ECO:0000256" key="5">
    <source>
        <dbReference type="ARBA" id="ARBA00022679"/>
    </source>
</evidence>
<comment type="pathway">
    <text evidence="2">Porphyrin-containing compound metabolism; protoporphyrin-IX biosynthesis; coproporphyrinogen-III from 5-aminolevulinate: step 2/4.</text>
</comment>
<proteinExistence type="inferred from homology"/>
<dbReference type="PATRIC" id="fig|83552.4.peg.2775"/>
<gene>
    <name evidence="10" type="primary">hemC</name>
    <name evidence="10" type="ORF">DB43_AT00150</name>
</gene>
<dbReference type="InterPro" id="IPR000860">
    <property type="entry name" value="HemC"/>
</dbReference>
<keyword evidence="5 10" id="KW-0808">Transferase</keyword>
<dbReference type="Proteomes" id="UP000031307">
    <property type="component" value="Unassembled WGS sequence"/>
</dbReference>
<dbReference type="RefSeq" id="WP_039378432.1">
    <property type="nucleotide sequence ID" value="NZ_JSAM01000130.1"/>
</dbReference>
<evidence type="ECO:0000256" key="2">
    <source>
        <dbReference type="ARBA" id="ARBA00004735"/>
    </source>
</evidence>
<evidence type="ECO:0000256" key="4">
    <source>
        <dbReference type="ARBA" id="ARBA00012655"/>
    </source>
</evidence>
<dbReference type="InterPro" id="IPR022417">
    <property type="entry name" value="Porphobilin_deaminase_N"/>
</dbReference>
<comment type="catalytic activity">
    <reaction evidence="7">
        <text>4 porphobilinogen + H2O = hydroxymethylbilane + 4 NH4(+)</text>
        <dbReference type="Rhea" id="RHEA:13185"/>
        <dbReference type="ChEBI" id="CHEBI:15377"/>
        <dbReference type="ChEBI" id="CHEBI:28938"/>
        <dbReference type="ChEBI" id="CHEBI:57845"/>
        <dbReference type="ChEBI" id="CHEBI:58126"/>
        <dbReference type="EC" id="2.5.1.61"/>
    </reaction>
</comment>
<dbReference type="GO" id="GO:0004418">
    <property type="term" value="F:hydroxymethylbilane synthase activity"/>
    <property type="evidence" value="ECO:0007669"/>
    <property type="project" value="UniProtKB-UniRule"/>
</dbReference>
<organism evidence="10 11">
    <name type="scientific">Parachlamydia acanthamoebae</name>
    <dbReference type="NCBI Taxonomy" id="83552"/>
    <lineage>
        <taxon>Bacteria</taxon>
        <taxon>Pseudomonadati</taxon>
        <taxon>Chlamydiota</taxon>
        <taxon>Chlamydiia</taxon>
        <taxon>Parachlamydiales</taxon>
        <taxon>Parachlamydiaceae</taxon>
        <taxon>Parachlamydia</taxon>
    </lineage>
</organism>
<dbReference type="SUPFAM" id="SSF53850">
    <property type="entry name" value="Periplasmic binding protein-like II"/>
    <property type="match status" value="1"/>
</dbReference>
<dbReference type="Gene3D" id="3.40.190.10">
    <property type="entry name" value="Periplasmic binding protein-like II"/>
    <property type="match status" value="2"/>
</dbReference>
<sequence>MPLSPKCLRVAARESPLSKAQVLEVQQALHPHHPMIELIPVWVATTGDKQQEISLRNMEKTDFFTKELDALLLSGQCDVAVHSAKDLPDPLPQGLSLIALTEGVDNRDVLVIREGLSLAALPQAAMIATSSERREQQARMLRTDFRFMDLRGTIGQRLSLLEAGVADGIIVAEAALIHLGLCHLNRVYLPGETAPMQGRLAILAKTEHVEMREIFACLDAESGLCLASSI</sequence>
<evidence type="ECO:0000256" key="7">
    <source>
        <dbReference type="ARBA" id="ARBA00048169"/>
    </source>
</evidence>
<dbReference type="GO" id="GO:0006783">
    <property type="term" value="P:heme biosynthetic process"/>
    <property type="evidence" value="ECO:0007669"/>
    <property type="project" value="TreeGrafter"/>
</dbReference>
<dbReference type="EMBL" id="JSAM01000130">
    <property type="protein sequence ID" value="KIA76129.1"/>
    <property type="molecule type" value="Genomic_DNA"/>
</dbReference>
<evidence type="ECO:0000256" key="8">
    <source>
        <dbReference type="NCBIfam" id="TIGR00212"/>
    </source>
</evidence>
<dbReference type="NCBIfam" id="TIGR00212">
    <property type="entry name" value="hemC"/>
    <property type="match status" value="1"/>
</dbReference>
<dbReference type="GO" id="GO:0005737">
    <property type="term" value="C:cytoplasm"/>
    <property type="evidence" value="ECO:0007669"/>
    <property type="project" value="UniProtKB-UniRule"/>
</dbReference>
<comment type="function">
    <text evidence="1">Tetrapolymerization of the monopyrrole PBG into the hydroxymethylbilane pre-uroporphyrinogen in several discrete steps.</text>
</comment>
<dbReference type="AlphaFoldDB" id="A0A0C1EHQ0"/>
<protein>
    <recommendedName>
        <fullName evidence="4 8">Hydroxymethylbilane synthase</fullName>
        <ecNumber evidence="4 8">2.5.1.61</ecNumber>
    </recommendedName>
</protein>
<accession>A0A0C1EHQ0</accession>
<dbReference type="PRINTS" id="PR00151">
    <property type="entry name" value="PORPHBDMNASE"/>
</dbReference>
<evidence type="ECO:0000313" key="11">
    <source>
        <dbReference type="Proteomes" id="UP000031307"/>
    </source>
</evidence>
<dbReference type="PANTHER" id="PTHR11557">
    <property type="entry name" value="PORPHOBILINOGEN DEAMINASE"/>
    <property type="match status" value="1"/>
</dbReference>